<dbReference type="GO" id="GO:0005886">
    <property type="term" value="C:plasma membrane"/>
    <property type="evidence" value="ECO:0007669"/>
    <property type="project" value="UniProtKB-SubCell"/>
</dbReference>
<accession>R2XUL2</accession>
<dbReference type="InterPro" id="IPR000223">
    <property type="entry name" value="Pept_S26A_signal_pept_1"/>
</dbReference>
<dbReference type="InterPro" id="IPR019533">
    <property type="entry name" value="Peptidase_S26"/>
</dbReference>
<dbReference type="InterPro" id="IPR036286">
    <property type="entry name" value="LexA/Signal_pep-like_sf"/>
</dbReference>
<dbReference type="GO" id="GO:0004252">
    <property type="term" value="F:serine-type endopeptidase activity"/>
    <property type="evidence" value="ECO:0007669"/>
    <property type="project" value="InterPro"/>
</dbReference>
<evidence type="ECO:0000256" key="6">
    <source>
        <dbReference type="ARBA" id="ARBA00022801"/>
    </source>
</evidence>
<evidence type="ECO:0000256" key="2">
    <source>
        <dbReference type="ARBA" id="ARBA00004401"/>
    </source>
</evidence>
<dbReference type="PROSITE" id="PS00501">
    <property type="entry name" value="SPASE_I_1"/>
    <property type="match status" value="1"/>
</dbReference>
<comment type="catalytic activity">
    <reaction evidence="1 8">
        <text>Cleavage of hydrophobic, N-terminal signal or leader sequences from secreted and periplasmic proteins.</text>
        <dbReference type="EC" id="3.4.21.89"/>
    </reaction>
</comment>
<dbReference type="EMBL" id="AJDQ01000003">
    <property type="protein sequence ID" value="EOI58248.1"/>
    <property type="molecule type" value="Genomic_DNA"/>
</dbReference>
<dbReference type="PRINTS" id="PR00727">
    <property type="entry name" value="LEADERPTASE"/>
</dbReference>
<feature type="transmembrane region" description="Helical" evidence="8">
    <location>
        <begin position="7"/>
        <end position="27"/>
    </location>
</feature>
<dbReference type="PANTHER" id="PTHR43390">
    <property type="entry name" value="SIGNAL PEPTIDASE I"/>
    <property type="match status" value="1"/>
</dbReference>
<comment type="similarity">
    <text evidence="3 9">Belongs to the peptidase S26 family.</text>
</comment>
<evidence type="ECO:0000256" key="4">
    <source>
        <dbReference type="ARBA" id="ARBA00013208"/>
    </source>
</evidence>
<sequence>MKKDRKIKTYVFIGLFFLCLIEIIVFYKIHQVNGTSMAPTLNNGDSVIVKKHTRITRYEMIAFSIPKEKGMLVKRVIGMPGDAVIIQQNELILNIGDRAAFNNTYRIHLEEYQAQQLQHIKRIPVNQYFVLGDHIDVSKDSREFGFVQKKSIEGIVIDRIWPLNSFGRVN</sequence>
<dbReference type="CDD" id="cd06530">
    <property type="entry name" value="S26_SPase_I"/>
    <property type="match status" value="1"/>
</dbReference>
<feature type="domain" description="Peptidase S26" evidence="10">
    <location>
        <begin position="14"/>
        <end position="161"/>
    </location>
</feature>
<comment type="subcellular location">
    <subcellularLocation>
        <location evidence="2">Cell membrane</location>
        <topology evidence="2">Single-pass type II membrane protein</topology>
    </subcellularLocation>
    <subcellularLocation>
        <location evidence="9">Membrane</location>
        <topology evidence="9">Single-pass type II membrane protein</topology>
    </subcellularLocation>
</comment>
<evidence type="ECO:0000256" key="3">
    <source>
        <dbReference type="ARBA" id="ARBA00009370"/>
    </source>
</evidence>
<reference evidence="11 13" key="1">
    <citation type="submission" date="2013-02" db="EMBL/GenBank/DDBJ databases">
        <title>The Genome Sequence of Enterococcus gilvus ATCC BAA-350.</title>
        <authorList>
            <consortium name="The Broad Institute Genome Sequencing Platform"/>
            <consortium name="The Broad Institute Genome Sequencing Center for Infectious Disease"/>
            <person name="Earl A.M."/>
            <person name="Gilmore M.S."/>
            <person name="Lebreton F."/>
            <person name="Walker B."/>
            <person name="Young S.K."/>
            <person name="Zeng Q."/>
            <person name="Gargeya S."/>
            <person name="Fitzgerald M."/>
            <person name="Haas B."/>
            <person name="Abouelleil A."/>
            <person name="Alvarado L."/>
            <person name="Arachchi H.M."/>
            <person name="Berlin A.M."/>
            <person name="Chapman S.B."/>
            <person name="Dewar J."/>
            <person name="Goldberg J."/>
            <person name="Griggs A."/>
            <person name="Gujja S."/>
            <person name="Hansen M."/>
            <person name="Howarth C."/>
            <person name="Imamovic A."/>
            <person name="Larimer J."/>
            <person name="McCowan C."/>
            <person name="Murphy C."/>
            <person name="Neiman D."/>
            <person name="Pearson M."/>
            <person name="Priest M."/>
            <person name="Roberts A."/>
            <person name="Saif S."/>
            <person name="Shea T."/>
            <person name="Sisk P."/>
            <person name="Sykes S."/>
            <person name="Wortman J."/>
            <person name="Nusbaum C."/>
            <person name="Birren B."/>
        </authorList>
    </citation>
    <scope>NUCLEOTIDE SEQUENCE [LARGE SCALE GENOMIC DNA]</scope>
    <source>
        <strain evidence="11 13">ATCC BAA-350</strain>
    </source>
</reference>
<dbReference type="HOGENOM" id="CLU_028723_5_0_9"/>
<dbReference type="PANTHER" id="PTHR43390:SF1">
    <property type="entry name" value="CHLOROPLAST PROCESSING PEPTIDASE"/>
    <property type="match status" value="1"/>
</dbReference>
<comment type="caution">
    <text evidence="11">The sequence shown here is derived from an EMBL/GenBank/DDBJ whole genome shotgun (WGS) entry which is preliminary data.</text>
</comment>
<evidence type="ECO:0000259" key="10">
    <source>
        <dbReference type="Pfam" id="PF10502"/>
    </source>
</evidence>
<dbReference type="eggNOG" id="COG0681">
    <property type="taxonomic scope" value="Bacteria"/>
</dbReference>
<dbReference type="AlphaFoldDB" id="R2XUL2"/>
<dbReference type="Proteomes" id="UP000013750">
    <property type="component" value="Unassembled WGS sequence"/>
</dbReference>
<evidence type="ECO:0000313" key="13">
    <source>
        <dbReference type="Proteomes" id="UP000013750"/>
    </source>
</evidence>
<dbReference type="OrthoDB" id="9802919at2"/>
<dbReference type="SUPFAM" id="SSF51306">
    <property type="entry name" value="LexA/Signal peptidase"/>
    <property type="match status" value="1"/>
</dbReference>
<evidence type="ECO:0000256" key="9">
    <source>
        <dbReference type="RuleBase" id="RU362042"/>
    </source>
</evidence>
<gene>
    <name evidence="12" type="ORF">I592_03128</name>
    <name evidence="11" type="ORF">UKC_00320</name>
</gene>
<keyword evidence="8" id="KW-0812">Transmembrane</keyword>
<dbReference type="InterPro" id="IPR019757">
    <property type="entry name" value="Pept_S26A_signal_pept_1_Lys-AS"/>
</dbReference>
<keyword evidence="5 8" id="KW-0645">Protease</keyword>
<keyword evidence="8" id="KW-1133">Transmembrane helix</keyword>
<keyword evidence="6 8" id="KW-0378">Hydrolase</keyword>
<dbReference type="RefSeq" id="WP_010778771.1">
    <property type="nucleotide sequence ID" value="NZ_ASWH01000002.1"/>
</dbReference>
<protein>
    <recommendedName>
        <fullName evidence="4 8">Signal peptidase I</fullName>
        <ecNumber evidence="4 8">3.4.21.89</ecNumber>
    </recommendedName>
</protein>
<dbReference type="EC" id="3.4.21.89" evidence="4 8"/>
<evidence type="ECO:0000313" key="11">
    <source>
        <dbReference type="EMBL" id="EOI58248.1"/>
    </source>
</evidence>
<evidence type="ECO:0000256" key="1">
    <source>
        <dbReference type="ARBA" id="ARBA00000677"/>
    </source>
</evidence>
<dbReference type="GO" id="GO:0009003">
    <property type="term" value="F:signal peptidase activity"/>
    <property type="evidence" value="ECO:0007669"/>
    <property type="project" value="UniProtKB-EC"/>
</dbReference>
<evidence type="ECO:0000256" key="7">
    <source>
        <dbReference type="PIRSR" id="PIRSR600223-1"/>
    </source>
</evidence>
<evidence type="ECO:0000256" key="5">
    <source>
        <dbReference type="ARBA" id="ARBA00022670"/>
    </source>
</evidence>
<evidence type="ECO:0000256" key="8">
    <source>
        <dbReference type="RuleBase" id="RU003993"/>
    </source>
</evidence>
<dbReference type="GO" id="GO:0006465">
    <property type="term" value="P:signal peptide processing"/>
    <property type="evidence" value="ECO:0007669"/>
    <property type="project" value="InterPro"/>
</dbReference>
<dbReference type="EMBL" id="ASWH01000002">
    <property type="protein sequence ID" value="EOW78990.1"/>
    <property type="molecule type" value="Genomic_DNA"/>
</dbReference>
<feature type="active site" evidence="7">
    <location>
        <position position="74"/>
    </location>
</feature>
<evidence type="ECO:0000313" key="12">
    <source>
        <dbReference type="EMBL" id="EOW78990.1"/>
    </source>
</evidence>
<proteinExistence type="inferred from homology"/>
<keyword evidence="8" id="KW-0472">Membrane</keyword>
<keyword evidence="14" id="KW-1185">Reference proteome</keyword>
<dbReference type="InterPro" id="IPR019756">
    <property type="entry name" value="Pept_S26A_signal_pept_1_Ser-AS"/>
</dbReference>
<feature type="active site" evidence="7">
    <location>
        <position position="36"/>
    </location>
</feature>
<dbReference type="Pfam" id="PF10502">
    <property type="entry name" value="Peptidase_S26"/>
    <property type="match status" value="1"/>
</dbReference>
<dbReference type="PROSITE" id="PS00760">
    <property type="entry name" value="SPASE_I_2"/>
    <property type="match status" value="1"/>
</dbReference>
<organism evidence="11 13">
    <name type="scientific">Enterococcus gilvus ATCC BAA-350</name>
    <dbReference type="NCBI Taxonomy" id="1158614"/>
    <lineage>
        <taxon>Bacteria</taxon>
        <taxon>Bacillati</taxon>
        <taxon>Bacillota</taxon>
        <taxon>Bacilli</taxon>
        <taxon>Lactobacillales</taxon>
        <taxon>Enterococcaceae</taxon>
        <taxon>Enterococcus</taxon>
    </lineage>
</organism>
<evidence type="ECO:0000313" key="14">
    <source>
        <dbReference type="Proteomes" id="UP000014160"/>
    </source>
</evidence>
<dbReference type="Proteomes" id="UP000014160">
    <property type="component" value="Unassembled WGS sequence"/>
</dbReference>
<dbReference type="PATRIC" id="fig|1158614.3.peg.313"/>
<dbReference type="Gene3D" id="2.10.109.10">
    <property type="entry name" value="Umud Fragment, subunit A"/>
    <property type="match status" value="1"/>
</dbReference>
<dbReference type="NCBIfam" id="TIGR02227">
    <property type="entry name" value="sigpep_I_bact"/>
    <property type="match status" value="1"/>
</dbReference>
<reference evidence="12 14" key="2">
    <citation type="submission" date="2013-03" db="EMBL/GenBank/DDBJ databases">
        <title>The Genome Sequence of Enterococcus gilvus ATCC BAA-350 (PacBio/Illumina hybrid assembly).</title>
        <authorList>
            <consortium name="The Broad Institute Genomics Platform"/>
            <consortium name="The Broad Institute Genome Sequencing Center for Infectious Disease"/>
            <person name="Earl A."/>
            <person name="Russ C."/>
            <person name="Gilmore M."/>
            <person name="Surin D."/>
            <person name="Walker B."/>
            <person name="Young S."/>
            <person name="Zeng Q."/>
            <person name="Gargeya S."/>
            <person name="Fitzgerald M."/>
            <person name="Haas B."/>
            <person name="Abouelleil A."/>
            <person name="Allen A.W."/>
            <person name="Alvarado L."/>
            <person name="Arachchi H.M."/>
            <person name="Berlin A.M."/>
            <person name="Chapman S.B."/>
            <person name="Gainer-Dewar J."/>
            <person name="Goldberg J."/>
            <person name="Griggs A."/>
            <person name="Gujja S."/>
            <person name="Hansen M."/>
            <person name="Howarth C."/>
            <person name="Imamovic A."/>
            <person name="Ireland A."/>
            <person name="Larimer J."/>
            <person name="McCowan C."/>
            <person name="Murphy C."/>
            <person name="Pearson M."/>
            <person name="Poon T.W."/>
            <person name="Priest M."/>
            <person name="Roberts A."/>
            <person name="Saif S."/>
            <person name="Shea T."/>
            <person name="Sisk P."/>
            <person name="Sykes S."/>
            <person name="Wortman J."/>
            <person name="Nusbaum C."/>
            <person name="Birren B."/>
        </authorList>
    </citation>
    <scope>NUCLEOTIDE SEQUENCE [LARGE SCALE GENOMIC DNA]</scope>
    <source>
        <strain evidence="12 14">ATCC BAA-350</strain>
    </source>
</reference>
<name>R2XUL2_9ENTE</name>